<reference evidence="1" key="1">
    <citation type="submission" date="2023-10" db="EMBL/GenBank/DDBJ databases">
        <authorList>
            <person name="Domelevo Entfellner J.-B."/>
        </authorList>
    </citation>
    <scope>NUCLEOTIDE SEQUENCE</scope>
</reference>
<dbReference type="AlphaFoldDB" id="A0AA86SW20"/>
<protein>
    <submittedName>
        <fullName evidence="1">Uncharacterized protein</fullName>
    </submittedName>
</protein>
<sequence>MEDFVTWTKVSTRHCGQISYSVDINHMRSSPQEIDVRMARVAELTKPPERWNMMALYYNFNISGWSAKMSTEPQRISHKIWAELYGGHLFKRASEIEGAHIYARRLLGVV</sequence>
<dbReference type="Gramene" id="rna-AYBTSS11_LOCUS16611">
    <property type="protein sequence ID" value="CAJ1956342.1"/>
    <property type="gene ID" value="gene-AYBTSS11_LOCUS16611"/>
</dbReference>
<dbReference type="Proteomes" id="UP001189624">
    <property type="component" value="Chromosome 5"/>
</dbReference>
<evidence type="ECO:0000313" key="1">
    <source>
        <dbReference type="EMBL" id="CAJ1956342.1"/>
    </source>
</evidence>
<organism evidence="1 2">
    <name type="scientific">Sphenostylis stenocarpa</name>
    <dbReference type="NCBI Taxonomy" id="92480"/>
    <lineage>
        <taxon>Eukaryota</taxon>
        <taxon>Viridiplantae</taxon>
        <taxon>Streptophyta</taxon>
        <taxon>Embryophyta</taxon>
        <taxon>Tracheophyta</taxon>
        <taxon>Spermatophyta</taxon>
        <taxon>Magnoliopsida</taxon>
        <taxon>eudicotyledons</taxon>
        <taxon>Gunneridae</taxon>
        <taxon>Pentapetalae</taxon>
        <taxon>rosids</taxon>
        <taxon>fabids</taxon>
        <taxon>Fabales</taxon>
        <taxon>Fabaceae</taxon>
        <taxon>Papilionoideae</taxon>
        <taxon>50 kb inversion clade</taxon>
        <taxon>NPAAA clade</taxon>
        <taxon>indigoferoid/millettioid clade</taxon>
        <taxon>Phaseoleae</taxon>
        <taxon>Sphenostylis</taxon>
    </lineage>
</organism>
<proteinExistence type="predicted"/>
<dbReference type="EMBL" id="OY731402">
    <property type="protein sequence ID" value="CAJ1956342.1"/>
    <property type="molecule type" value="Genomic_DNA"/>
</dbReference>
<gene>
    <name evidence="1" type="ORF">AYBTSS11_LOCUS16611</name>
</gene>
<evidence type="ECO:0000313" key="2">
    <source>
        <dbReference type="Proteomes" id="UP001189624"/>
    </source>
</evidence>
<keyword evidence="2" id="KW-1185">Reference proteome</keyword>
<accession>A0AA86SW20</accession>
<name>A0AA86SW20_9FABA</name>